<feature type="compositionally biased region" description="Basic residues" evidence="1">
    <location>
        <begin position="352"/>
        <end position="364"/>
    </location>
</feature>
<dbReference type="EMBL" id="HQ215551">
    <property type="protein sequence ID" value="AEH25655.1"/>
    <property type="molecule type" value="Genomic_DNA"/>
</dbReference>
<evidence type="ECO:0000256" key="1">
    <source>
        <dbReference type="SAM" id="MobiDB-lite"/>
    </source>
</evidence>
<name>F8RU01_STRCX</name>
<reference evidence="3" key="1">
    <citation type="submission" date="2010-09" db="EMBL/GenBank/DDBJ databases">
        <authorList>
            <person name="Kwon S.-Y."/>
            <person name="Karki S."/>
            <person name="Kwon H.-J."/>
        </authorList>
    </citation>
    <scope>NUCLEOTIDE SEQUENCE</scope>
    <source>
        <strain evidence="3">NRRL 3882</strain>
    </source>
</reference>
<accession>F8RU01</accession>
<feature type="region of interest" description="Disordered" evidence="1">
    <location>
        <begin position="1"/>
        <end position="35"/>
    </location>
</feature>
<dbReference type="AlphaFoldDB" id="F8RU01"/>
<dbReference type="InterPro" id="IPR003593">
    <property type="entry name" value="AAA+_ATPase"/>
</dbReference>
<dbReference type="SUPFAM" id="SSF52540">
    <property type="entry name" value="P-loop containing nucleoside triphosphate hydrolases"/>
    <property type="match status" value="1"/>
</dbReference>
<sequence length="364" mass="40086">MSKRKTTSPAGTQELDGGDSAPPDNPLITKEGWGRFVGHEPIPPRLLTAAEWTALTPRERVREQERLREYHADLPMVNTPTIRKVVATSRLLIQLNRNQISARRGVFLSGSSGTGKTTALTQLGRAHELAVRKRYPRDVNRLPVVYVTVPPAATPKMLAMEFARFFGLAFPSRANVTDIVDAVCATAAHVHVDLVLVDELHNLNLATRSGAEASDQLKYFAERLPPRSPTRGIDIESAGLFAGTRGRQIAGRFVVVPATPFSHATAMEQEEWRALVGTLESMLRLREHRPGTLTGLSEFLFHRTGSMIGSLSQLIRGAAVLAIEDGSERITEELLTLVPVDYAAEQSEKRTTPAKRTTRRRHAA</sequence>
<organism evidence="3">
    <name type="scientific">Streptomyces chartreusis</name>
    <dbReference type="NCBI Taxonomy" id="1969"/>
    <lineage>
        <taxon>Bacteria</taxon>
        <taxon>Bacillati</taxon>
        <taxon>Actinomycetota</taxon>
        <taxon>Actinomycetes</taxon>
        <taxon>Kitasatosporales</taxon>
        <taxon>Streptomycetaceae</taxon>
        <taxon>Streptomyces</taxon>
    </lineage>
</organism>
<feature type="domain" description="AAA+ ATPase" evidence="2">
    <location>
        <begin position="102"/>
        <end position="271"/>
    </location>
</feature>
<protein>
    <submittedName>
        <fullName evidence="3">TniB family ATP/GTP-binding protein</fullName>
    </submittedName>
</protein>
<dbReference type="Gene3D" id="3.40.50.300">
    <property type="entry name" value="P-loop containing nucleotide triphosphate hydrolases"/>
    <property type="match status" value="1"/>
</dbReference>
<dbReference type="InterPro" id="IPR049945">
    <property type="entry name" value="AAA_22"/>
</dbReference>
<evidence type="ECO:0000313" key="3">
    <source>
        <dbReference type="EMBL" id="AEH25655.1"/>
    </source>
</evidence>
<dbReference type="Pfam" id="PF13401">
    <property type="entry name" value="AAA_22"/>
    <property type="match status" value="1"/>
</dbReference>
<dbReference type="SMART" id="SM00382">
    <property type="entry name" value="AAA"/>
    <property type="match status" value="1"/>
</dbReference>
<proteinExistence type="predicted"/>
<dbReference type="InterPro" id="IPR027417">
    <property type="entry name" value="P-loop_NTPase"/>
</dbReference>
<dbReference type="GO" id="GO:0016887">
    <property type="term" value="F:ATP hydrolysis activity"/>
    <property type="evidence" value="ECO:0007669"/>
    <property type="project" value="InterPro"/>
</dbReference>
<evidence type="ECO:0000259" key="2">
    <source>
        <dbReference type="SMART" id="SM00382"/>
    </source>
</evidence>
<feature type="region of interest" description="Disordered" evidence="1">
    <location>
        <begin position="345"/>
        <end position="364"/>
    </location>
</feature>
<reference evidence="3" key="2">
    <citation type="journal article" date="2011" name="J Appl Biol Chem">
        <title>Cloning of tunicamycin biosynthetic gene cluster from Streptomyces chartreusis NRRL 3882.</title>
        <authorList>
            <person name="Karki S."/>
            <person name="Kwon S.Y."/>
            <person name="Kwon H.J."/>
        </authorList>
    </citation>
    <scope>NUCLEOTIDE SEQUENCE</scope>
    <source>
        <strain evidence="3">NRRL 3882</strain>
    </source>
</reference>